<dbReference type="GO" id="GO:0006412">
    <property type="term" value="P:translation"/>
    <property type="evidence" value="ECO:0007669"/>
    <property type="project" value="InterPro"/>
</dbReference>
<evidence type="ECO:0000256" key="3">
    <source>
        <dbReference type="ARBA" id="ARBA00023128"/>
    </source>
</evidence>
<dbReference type="OrthoDB" id="7663298at2759"/>
<evidence type="ECO:0000313" key="6">
    <source>
        <dbReference type="Proteomes" id="UP000270094"/>
    </source>
</evidence>
<dbReference type="Proteomes" id="UP000270094">
    <property type="component" value="Unassembled WGS sequence"/>
</dbReference>
<accession>A0A3P7KMA1</accession>
<keyword evidence="4" id="KW-0687">Ribonucleoprotein</keyword>
<evidence type="ECO:0000256" key="2">
    <source>
        <dbReference type="ARBA" id="ARBA00022980"/>
    </source>
</evidence>
<dbReference type="Pfam" id="PF07147">
    <property type="entry name" value="PDCD9"/>
    <property type="match status" value="1"/>
</dbReference>
<protein>
    <submittedName>
        <fullName evidence="5">Uncharacterized protein</fullName>
    </submittedName>
</protein>
<proteinExistence type="predicted"/>
<feature type="non-terminal residue" evidence="5">
    <location>
        <position position="174"/>
    </location>
</feature>
<organism evidence="5 6">
    <name type="scientific">Strongylus vulgaris</name>
    <name type="common">Blood worm</name>
    <dbReference type="NCBI Taxonomy" id="40348"/>
    <lineage>
        <taxon>Eukaryota</taxon>
        <taxon>Metazoa</taxon>
        <taxon>Ecdysozoa</taxon>
        <taxon>Nematoda</taxon>
        <taxon>Chromadorea</taxon>
        <taxon>Rhabditida</taxon>
        <taxon>Rhabditina</taxon>
        <taxon>Rhabditomorpha</taxon>
        <taxon>Strongyloidea</taxon>
        <taxon>Strongylidae</taxon>
        <taxon>Strongylus</taxon>
    </lineage>
</organism>
<dbReference type="AlphaFoldDB" id="A0A3P7KMA1"/>
<evidence type="ECO:0000313" key="5">
    <source>
        <dbReference type="EMBL" id="VDM68948.1"/>
    </source>
</evidence>
<dbReference type="GO" id="GO:0005762">
    <property type="term" value="C:mitochondrial large ribosomal subunit"/>
    <property type="evidence" value="ECO:0007669"/>
    <property type="project" value="TreeGrafter"/>
</dbReference>
<dbReference type="PANTHER" id="PTHR13014">
    <property type="entry name" value="MITOCHONDRIAL 28S RIBOSOMAL PROTEIN S30/P52 PRO-APOTOTIC PROTEIN"/>
    <property type="match status" value="1"/>
</dbReference>
<keyword evidence="2" id="KW-0689">Ribosomal protein</keyword>
<dbReference type="GO" id="GO:0003735">
    <property type="term" value="F:structural constituent of ribosome"/>
    <property type="evidence" value="ECO:0007669"/>
    <property type="project" value="InterPro"/>
</dbReference>
<dbReference type="EMBL" id="UYYB01010550">
    <property type="protein sequence ID" value="VDM68948.1"/>
    <property type="molecule type" value="Genomic_DNA"/>
</dbReference>
<keyword evidence="6" id="KW-1185">Reference proteome</keyword>
<name>A0A3P7KMA1_STRVU</name>
<dbReference type="InterPro" id="IPR039982">
    <property type="entry name" value="Ribosomal_mL65"/>
</dbReference>
<keyword evidence="3" id="KW-0496">Mitochondrion</keyword>
<evidence type="ECO:0000256" key="1">
    <source>
        <dbReference type="ARBA" id="ARBA00004173"/>
    </source>
</evidence>
<sequence length="174" mass="20005">MSTRKAWALPLVPAYFDVLRYYQYLTKTRLVESTLDNYYSGLVPPTASYEKAAQECLRAILSSTRYDSEDQRVSAILASLIDEAIFSVAHNVPRLGDYRVAYDVQSECFWIRSGFMFLYDVKEIGSNEITRKIRKSPKFIGDDRRKLGELAFVSRDHLAVQLRSREPLAPLHSL</sequence>
<evidence type="ECO:0000256" key="4">
    <source>
        <dbReference type="ARBA" id="ARBA00023274"/>
    </source>
</evidence>
<dbReference type="InterPro" id="IPR010793">
    <property type="entry name" value="Ribosomal_mL37/mL65"/>
</dbReference>
<reference evidence="5" key="1">
    <citation type="submission" date="2018-11" db="EMBL/GenBank/DDBJ databases">
        <authorList>
            <consortium name="Pathogen Informatics"/>
        </authorList>
    </citation>
    <scope>NUCLEOTIDE SEQUENCE [LARGE SCALE GENOMIC DNA]</scope>
</reference>
<comment type="subcellular location">
    <subcellularLocation>
        <location evidence="1">Mitochondrion</location>
    </subcellularLocation>
</comment>
<dbReference type="PANTHER" id="PTHR13014:SF3">
    <property type="entry name" value="LARGE RIBOSOMAL SUBUNIT PROTEIN ML65"/>
    <property type="match status" value="1"/>
</dbReference>
<gene>
    <name evidence="5" type="ORF">SVUK_LOCUS3946</name>
</gene>